<evidence type="ECO:0000256" key="1">
    <source>
        <dbReference type="SAM" id="MobiDB-lite"/>
    </source>
</evidence>
<dbReference type="InParanoid" id="A0A165VWT9"/>
<keyword evidence="3" id="KW-1185">Reference proteome</keyword>
<feature type="compositionally biased region" description="Basic and acidic residues" evidence="1">
    <location>
        <begin position="125"/>
        <end position="139"/>
    </location>
</feature>
<dbReference type="OrthoDB" id="3218065at2759"/>
<accession>A0A165VWT9</accession>
<gene>
    <name evidence="2" type="ORF">NEOLEDRAFT_1144727</name>
</gene>
<sequence>MPRVQQNDTGLLLHGLEKDPPVCSDLEELEDGDIEECAWDGTVNHWPLDTDSEWSGESGEESGEEISELEGDELAESIGKELDRELQRLNQSSPYEQLTQKHTSKDWKRAESNRHLRYNGNSDRTQCRNEQAAHMKEDQDALTQKSAPSPMPDITHPDDIFMGYLSDKESGEEDEQERQNNEHSSLSEPARVTHEKHQEEWKKECTKALMDIEKLVWSKREVFEVGQNGLQAYQVRVIQSCLQMVVNNGCHLINASERAAESQGFAEKWGGCHVCQWVHSWIMDRELPVSLKGQHVKVFSLLQDLVITVELHSYV</sequence>
<feature type="compositionally biased region" description="Basic and acidic residues" evidence="1">
    <location>
        <begin position="103"/>
        <end position="114"/>
    </location>
</feature>
<feature type="region of interest" description="Disordered" evidence="1">
    <location>
        <begin position="89"/>
        <end position="199"/>
    </location>
</feature>
<feature type="compositionally biased region" description="Polar residues" evidence="1">
    <location>
        <begin position="89"/>
        <end position="101"/>
    </location>
</feature>
<name>A0A165VWT9_9AGAM</name>
<evidence type="ECO:0000313" key="3">
    <source>
        <dbReference type="Proteomes" id="UP000076761"/>
    </source>
</evidence>
<evidence type="ECO:0000313" key="2">
    <source>
        <dbReference type="EMBL" id="KZT30319.1"/>
    </source>
</evidence>
<proteinExistence type="predicted"/>
<dbReference type="AlphaFoldDB" id="A0A165VWT9"/>
<organism evidence="2 3">
    <name type="scientific">Neolentinus lepideus HHB14362 ss-1</name>
    <dbReference type="NCBI Taxonomy" id="1314782"/>
    <lineage>
        <taxon>Eukaryota</taxon>
        <taxon>Fungi</taxon>
        <taxon>Dikarya</taxon>
        <taxon>Basidiomycota</taxon>
        <taxon>Agaricomycotina</taxon>
        <taxon>Agaricomycetes</taxon>
        <taxon>Gloeophyllales</taxon>
        <taxon>Gloeophyllaceae</taxon>
        <taxon>Neolentinus</taxon>
    </lineage>
</organism>
<dbReference type="Proteomes" id="UP000076761">
    <property type="component" value="Unassembled WGS sequence"/>
</dbReference>
<feature type="region of interest" description="Disordered" evidence="1">
    <location>
        <begin position="42"/>
        <end position="70"/>
    </location>
</feature>
<dbReference type="EMBL" id="KV425552">
    <property type="protein sequence ID" value="KZT30319.1"/>
    <property type="molecule type" value="Genomic_DNA"/>
</dbReference>
<protein>
    <submittedName>
        <fullName evidence="2">Uncharacterized protein</fullName>
    </submittedName>
</protein>
<feature type="compositionally biased region" description="Acidic residues" evidence="1">
    <location>
        <begin position="50"/>
        <end position="70"/>
    </location>
</feature>
<reference evidence="2 3" key="1">
    <citation type="journal article" date="2016" name="Mol. Biol. Evol.">
        <title>Comparative Genomics of Early-Diverging Mushroom-Forming Fungi Provides Insights into the Origins of Lignocellulose Decay Capabilities.</title>
        <authorList>
            <person name="Nagy L.G."/>
            <person name="Riley R."/>
            <person name="Tritt A."/>
            <person name="Adam C."/>
            <person name="Daum C."/>
            <person name="Floudas D."/>
            <person name="Sun H."/>
            <person name="Yadav J.S."/>
            <person name="Pangilinan J."/>
            <person name="Larsson K.H."/>
            <person name="Matsuura K."/>
            <person name="Barry K."/>
            <person name="Labutti K."/>
            <person name="Kuo R."/>
            <person name="Ohm R.A."/>
            <person name="Bhattacharya S.S."/>
            <person name="Shirouzu T."/>
            <person name="Yoshinaga Y."/>
            <person name="Martin F.M."/>
            <person name="Grigoriev I.V."/>
            <person name="Hibbett D.S."/>
        </authorList>
    </citation>
    <scope>NUCLEOTIDE SEQUENCE [LARGE SCALE GENOMIC DNA]</scope>
    <source>
        <strain evidence="2 3">HHB14362 ss-1</strain>
    </source>
</reference>